<gene>
    <name evidence="6" type="ORF">CDEB00056_LOCUS11781</name>
</gene>
<evidence type="ECO:0000313" key="6">
    <source>
        <dbReference type="EMBL" id="CAE0466929.1"/>
    </source>
</evidence>
<protein>
    <recommendedName>
        <fullName evidence="5">AAA+ ATPase domain-containing protein</fullName>
    </recommendedName>
</protein>
<dbReference type="FunFam" id="3.40.50.300:FF:001025">
    <property type="entry name" value="ATPase family, AAA domain-containing 2B"/>
    <property type="match status" value="1"/>
</dbReference>
<dbReference type="InterPro" id="IPR003593">
    <property type="entry name" value="AAA+_ATPase"/>
</dbReference>
<dbReference type="Gene3D" id="1.10.8.60">
    <property type="match status" value="2"/>
</dbReference>
<proteinExistence type="predicted"/>
<keyword evidence="3" id="KW-0175">Coiled coil</keyword>
<dbReference type="InterPro" id="IPR041569">
    <property type="entry name" value="AAA_lid_3"/>
</dbReference>
<name>A0A7S3Q619_9STRA</name>
<feature type="compositionally biased region" description="Low complexity" evidence="4">
    <location>
        <begin position="84"/>
        <end position="95"/>
    </location>
</feature>
<dbReference type="AlphaFoldDB" id="A0A7S3Q619"/>
<feature type="domain" description="AAA+ ATPase" evidence="5">
    <location>
        <begin position="774"/>
        <end position="919"/>
    </location>
</feature>
<dbReference type="Pfam" id="PF17862">
    <property type="entry name" value="AAA_lid_3"/>
    <property type="match status" value="1"/>
</dbReference>
<reference evidence="6" key="1">
    <citation type="submission" date="2021-01" db="EMBL/GenBank/DDBJ databases">
        <authorList>
            <person name="Corre E."/>
            <person name="Pelletier E."/>
            <person name="Niang G."/>
            <person name="Scheremetjew M."/>
            <person name="Finn R."/>
            <person name="Kale V."/>
            <person name="Holt S."/>
            <person name="Cochrane G."/>
            <person name="Meng A."/>
            <person name="Brown T."/>
            <person name="Cohen L."/>
        </authorList>
    </citation>
    <scope>NUCLEOTIDE SEQUENCE</scope>
    <source>
        <strain evidence="6">MM31A-1</strain>
    </source>
</reference>
<dbReference type="Pfam" id="PF00004">
    <property type="entry name" value="AAA"/>
    <property type="match status" value="2"/>
</dbReference>
<dbReference type="InterPro" id="IPR027417">
    <property type="entry name" value="P-loop_NTPase"/>
</dbReference>
<dbReference type="InterPro" id="IPR003959">
    <property type="entry name" value="ATPase_AAA_core"/>
</dbReference>
<keyword evidence="1" id="KW-0547">Nucleotide-binding</keyword>
<feature type="compositionally biased region" description="Basic and acidic residues" evidence="4">
    <location>
        <begin position="65"/>
        <end position="75"/>
    </location>
</feature>
<keyword evidence="2" id="KW-0067">ATP-binding</keyword>
<feature type="region of interest" description="Disordered" evidence="4">
    <location>
        <begin position="53"/>
        <end position="97"/>
    </location>
</feature>
<dbReference type="PANTHER" id="PTHR23077:SF117">
    <property type="entry name" value="AAA+ ATPASE DOMAIN-CONTAINING PROTEIN"/>
    <property type="match status" value="1"/>
</dbReference>
<dbReference type="InterPro" id="IPR003960">
    <property type="entry name" value="ATPase_AAA_CS"/>
</dbReference>
<dbReference type="PANTHER" id="PTHR23077">
    <property type="entry name" value="AAA-FAMILY ATPASE"/>
    <property type="match status" value="1"/>
</dbReference>
<evidence type="ECO:0000256" key="1">
    <source>
        <dbReference type="ARBA" id="ARBA00022741"/>
    </source>
</evidence>
<sequence>MIPSSKLHIFQHCRSRAGIITRSPFQNWDSSIYPGKTVAIVIYSGDLASTRTRTRTGTRTGTGNDDAHPLDEDVAPRCQRRKSSSSSSHTAISSSQDENGEVLAHAYLCTVGTGTGTDLGSFGDRKRFTCGDDQTILRFSAASQIILSSKVKLKVKATVSDIKTVDVDDSTMSMSVDDREQLVLELLQHSLGNVKIEDPAFLITPEELKLDEPLEETFQTYRTGKQLHKATFCTVRRIEALDDKSQARARARGLVFPLRGQDEDCTQGMTIPIHCTIPVPLLSISLSCRSNKKKSSLASPPALLQQCMKRLLVGTLVVCPRRSESEEMQVVSVSSPSPASSSSSSSPSLITYKYRSAEACRSIISLQAPSLKYSHESFTYQVCNVSPNYIGKTSYGSKTPRANIFIILPSTRITLEAGIDKETELLPVTNEATKQLDIADDTEQMGDIKSIKVKSITEDIVFETIKAIRKCSILRSRFTARSTNTSIIDIPRAFLLTGPPGVGKTHSVRTSVQFANSTVMSTKLISLRGSEILSNTFGAASEIKRQFTIAAEFARKEVENVSVMFLDECDALLGDDTASATLAALLDKMTAFYGELSNNDRRMIGWKRIIVVAATNRIDAIPSNLRRPGRIDREICISPPNKEQRFNILSTILMDLNSPEEFSKSGVQEIDKDELAIIAELCVGYVAADLSSLVRRASLLAIKNGRTTISSSELRDAMKDVGASALRDSTINAPPSTRWSDIAGDAGGAKTALRRAVEWPITKKKEFAILGLKSPRGILLHGPPGCAKTTLAKAAAGAAGIAFLSLSPADVYSSSYVGEAEAVVRRAFLLARSASPCILFFDEIDSVVASSSNNKSGMDRGSNAEARVLSTFLNEMDGVDGSLNDGVLVLGATNRPATLDSALLRPGRFDRVIYVPPPDEEGRRMIFQAQCDAWSKSAGRGDIDVDCLSRDQITGLMTGAEIVGACREAAMLAIRESFDTSVGSVHQTPKVFQHHLQKSLDAIKPLLSNPEILKEYTSFEDEHTK</sequence>
<dbReference type="EMBL" id="HBIO01015260">
    <property type="protein sequence ID" value="CAE0466929.1"/>
    <property type="molecule type" value="Transcribed_RNA"/>
</dbReference>
<dbReference type="PROSITE" id="PS00674">
    <property type="entry name" value="AAA"/>
    <property type="match status" value="1"/>
</dbReference>
<accession>A0A7S3Q619</accession>
<feature type="domain" description="AAA+ ATPase" evidence="5">
    <location>
        <begin position="490"/>
        <end position="641"/>
    </location>
</feature>
<dbReference type="SMART" id="SM00382">
    <property type="entry name" value="AAA"/>
    <property type="match status" value="2"/>
</dbReference>
<dbReference type="Gene3D" id="3.40.50.300">
    <property type="entry name" value="P-loop containing nucleotide triphosphate hydrolases"/>
    <property type="match status" value="2"/>
</dbReference>
<dbReference type="GO" id="GO:0016887">
    <property type="term" value="F:ATP hydrolysis activity"/>
    <property type="evidence" value="ECO:0007669"/>
    <property type="project" value="InterPro"/>
</dbReference>
<evidence type="ECO:0000256" key="4">
    <source>
        <dbReference type="SAM" id="MobiDB-lite"/>
    </source>
</evidence>
<organism evidence="6">
    <name type="scientific">Chaetoceros debilis</name>
    <dbReference type="NCBI Taxonomy" id="122233"/>
    <lineage>
        <taxon>Eukaryota</taxon>
        <taxon>Sar</taxon>
        <taxon>Stramenopiles</taxon>
        <taxon>Ochrophyta</taxon>
        <taxon>Bacillariophyta</taxon>
        <taxon>Coscinodiscophyceae</taxon>
        <taxon>Chaetocerotophycidae</taxon>
        <taxon>Chaetocerotales</taxon>
        <taxon>Chaetocerotaceae</taxon>
        <taxon>Chaetoceros</taxon>
    </lineage>
</organism>
<evidence type="ECO:0000256" key="2">
    <source>
        <dbReference type="ARBA" id="ARBA00022840"/>
    </source>
</evidence>
<dbReference type="InterPro" id="IPR050168">
    <property type="entry name" value="AAA_ATPase_domain"/>
</dbReference>
<evidence type="ECO:0000259" key="5">
    <source>
        <dbReference type="SMART" id="SM00382"/>
    </source>
</evidence>
<evidence type="ECO:0000256" key="3">
    <source>
        <dbReference type="ARBA" id="ARBA00023054"/>
    </source>
</evidence>
<dbReference type="GO" id="GO:0005524">
    <property type="term" value="F:ATP binding"/>
    <property type="evidence" value="ECO:0007669"/>
    <property type="project" value="UniProtKB-KW"/>
</dbReference>
<dbReference type="SUPFAM" id="SSF52540">
    <property type="entry name" value="P-loop containing nucleoside triphosphate hydrolases"/>
    <property type="match status" value="2"/>
</dbReference>